<dbReference type="EMBL" id="JBBHLL010003160">
    <property type="protein sequence ID" value="KAK7795164.1"/>
    <property type="molecule type" value="Genomic_DNA"/>
</dbReference>
<evidence type="ECO:0000256" key="1">
    <source>
        <dbReference type="ARBA" id="ARBA00004225"/>
    </source>
</evidence>
<feature type="transmembrane region" description="Helical" evidence="12">
    <location>
        <begin position="20"/>
        <end position="39"/>
    </location>
</feature>
<dbReference type="GO" id="GO:0042773">
    <property type="term" value="P:ATP synthesis coupled electron transport"/>
    <property type="evidence" value="ECO:0007669"/>
    <property type="project" value="InterPro"/>
</dbReference>
<feature type="domain" description="NADH:quinone oxidoreductase/Mrp antiporter transmembrane" evidence="13">
    <location>
        <begin position="13"/>
        <end position="66"/>
    </location>
</feature>
<evidence type="ECO:0000313" key="14">
    <source>
        <dbReference type="EMBL" id="KAK7795164.1"/>
    </source>
</evidence>
<evidence type="ECO:0000256" key="10">
    <source>
        <dbReference type="ARBA" id="ARBA00031027"/>
    </source>
</evidence>
<proteinExistence type="predicted"/>
<evidence type="ECO:0000256" key="2">
    <source>
        <dbReference type="ARBA" id="ARBA00012944"/>
    </source>
</evidence>
<keyword evidence="15" id="KW-1185">Reference proteome</keyword>
<evidence type="ECO:0000256" key="5">
    <source>
        <dbReference type="ARBA" id="ARBA00022692"/>
    </source>
</evidence>
<keyword evidence="5 12" id="KW-0812">Transmembrane</keyword>
<evidence type="ECO:0000256" key="7">
    <source>
        <dbReference type="ARBA" id="ARBA00022989"/>
    </source>
</evidence>
<dbReference type="InterPro" id="IPR003945">
    <property type="entry name" value="NU5C-like"/>
</dbReference>
<organism evidence="14 15">
    <name type="scientific">Myodes glareolus</name>
    <name type="common">Bank vole</name>
    <name type="synonym">Clethrionomys glareolus</name>
    <dbReference type="NCBI Taxonomy" id="447135"/>
    <lineage>
        <taxon>Eukaryota</taxon>
        <taxon>Metazoa</taxon>
        <taxon>Chordata</taxon>
        <taxon>Craniata</taxon>
        <taxon>Vertebrata</taxon>
        <taxon>Euteleostomi</taxon>
        <taxon>Mammalia</taxon>
        <taxon>Eutheria</taxon>
        <taxon>Euarchontoglires</taxon>
        <taxon>Glires</taxon>
        <taxon>Rodentia</taxon>
        <taxon>Myomorpha</taxon>
        <taxon>Muroidea</taxon>
        <taxon>Cricetidae</taxon>
        <taxon>Arvicolinae</taxon>
        <taxon>Myodes</taxon>
    </lineage>
</organism>
<keyword evidence="7 12" id="KW-1133">Transmembrane helix</keyword>
<dbReference type="GO" id="GO:0008137">
    <property type="term" value="F:NADH dehydrogenase (ubiquinone) activity"/>
    <property type="evidence" value="ECO:0007669"/>
    <property type="project" value="UniProtKB-EC"/>
</dbReference>
<evidence type="ECO:0000256" key="6">
    <source>
        <dbReference type="ARBA" id="ARBA00022982"/>
    </source>
</evidence>
<gene>
    <name evidence="14" type="ORF">U0070_000381</name>
</gene>
<dbReference type="Proteomes" id="UP001488838">
    <property type="component" value="Unassembled WGS sequence"/>
</dbReference>
<dbReference type="GO" id="GO:0015990">
    <property type="term" value="P:electron transport coupled proton transport"/>
    <property type="evidence" value="ECO:0007669"/>
    <property type="project" value="TreeGrafter"/>
</dbReference>
<evidence type="ECO:0000256" key="4">
    <source>
        <dbReference type="ARBA" id="ARBA00022660"/>
    </source>
</evidence>
<keyword evidence="4" id="KW-0679">Respiratory chain</keyword>
<name>A0AAW0H088_MYOGA</name>
<protein>
    <recommendedName>
        <fullName evidence="2">NADH:ubiquinone reductase (H(+)-translocating)</fullName>
        <ecNumber evidence="2">7.1.1.2</ecNumber>
    </recommendedName>
    <alternativeName>
        <fullName evidence="10">NADH dehydrogenase subunit 5</fullName>
    </alternativeName>
</protein>
<evidence type="ECO:0000259" key="13">
    <source>
        <dbReference type="Pfam" id="PF00361"/>
    </source>
</evidence>
<comment type="subcellular location">
    <subcellularLocation>
        <location evidence="1">Mitochondrion membrane</location>
        <topology evidence="1">Multi-pass membrane protein</topology>
    </subcellularLocation>
</comment>
<evidence type="ECO:0000256" key="11">
    <source>
        <dbReference type="ARBA" id="ARBA00049551"/>
    </source>
</evidence>
<evidence type="ECO:0000256" key="12">
    <source>
        <dbReference type="SAM" id="Phobius"/>
    </source>
</evidence>
<keyword evidence="8" id="KW-0496">Mitochondrion</keyword>
<reference evidence="14 15" key="1">
    <citation type="journal article" date="2023" name="bioRxiv">
        <title>Conserved and derived expression patterns and positive selection on dental genes reveal complex evolutionary context of ever-growing rodent molars.</title>
        <authorList>
            <person name="Calamari Z.T."/>
            <person name="Song A."/>
            <person name="Cohen E."/>
            <person name="Akter M."/>
            <person name="Roy R.D."/>
            <person name="Hallikas O."/>
            <person name="Christensen M.M."/>
            <person name="Li P."/>
            <person name="Marangoni P."/>
            <person name="Jernvall J."/>
            <person name="Klein O.D."/>
        </authorList>
    </citation>
    <scope>NUCLEOTIDE SEQUENCE [LARGE SCALE GENOMIC DNA]</scope>
    <source>
        <strain evidence="14">V071</strain>
    </source>
</reference>
<evidence type="ECO:0000256" key="9">
    <source>
        <dbReference type="ARBA" id="ARBA00023136"/>
    </source>
</evidence>
<keyword evidence="3" id="KW-0813">Transport</keyword>
<dbReference type="GO" id="GO:0003954">
    <property type="term" value="F:NADH dehydrogenase activity"/>
    <property type="evidence" value="ECO:0007669"/>
    <property type="project" value="TreeGrafter"/>
</dbReference>
<evidence type="ECO:0000256" key="3">
    <source>
        <dbReference type="ARBA" id="ARBA00022448"/>
    </source>
</evidence>
<evidence type="ECO:0000313" key="15">
    <source>
        <dbReference type="Proteomes" id="UP001488838"/>
    </source>
</evidence>
<comment type="catalytic activity">
    <reaction evidence="11">
        <text>a ubiquinone + NADH + 5 H(+)(in) = a ubiquinol + NAD(+) + 4 H(+)(out)</text>
        <dbReference type="Rhea" id="RHEA:29091"/>
        <dbReference type="Rhea" id="RHEA-COMP:9565"/>
        <dbReference type="Rhea" id="RHEA-COMP:9566"/>
        <dbReference type="ChEBI" id="CHEBI:15378"/>
        <dbReference type="ChEBI" id="CHEBI:16389"/>
        <dbReference type="ChEBI" id="CHEBI:17976"/>
        <dbReference type="ChEBI" id="CHEBI:57540"/>
        <dbReference type="ChEBI" id="CHEBI:57945"/>
        <dbReference type="EC" id="7.1.1.2"/>
    </reaction>
</comment>
<dbReference type="InterPro" id="IPR001750">
    <property type="entry name" value="ND/Mrp_TM"/>
</dbReference>
<evidence type="ECO:0000256" key="8">
    <source>
        <dbReference type="ARBA" id="ARBA00023128"/>
    </source>
</evidence>
<dbReference type="AlphaFoldDB" id="A0AAW0H088"/>
<dbReference type="PANTHER" id="PTHR42829">
    <property type="entry name" value="NADH-UBIQUINONE OXIDOREDUCTASE CHAIN 5"/>
    <property type="match status" value="1"/>
</dbReference>
<keyword evidence="6" id="KW-0249">Electron transport</keyword>
<comment type="caution">
    <text evidence="14">The sequence shown here is derived from an EMBL/GenBank/DDBJ whole genome shotgun (WGS) entry which is preliminary data.</text>
</comment>
<dbReference type="GO" id="GO:0031966">
    <property type="term" value="C:mitochondrial membrane"/>
    <property type="evidence" value="ECO:0007669"/>
    <property type="project" value="UniProtKB-SubCell"/>
</dbReference>
<keyword evidence="9 12" id="KW-0472">Membrane</keyword>
<sequence length="66" mass="7266">MPPIEVILILTSANNLFQLFIGWEGVGIISFLLIGWWYGRSDANTAALQAILYNRIGDIGFILAIA</sequence>
<dbReference type="Pfam" id="PF00361">
    <property type="entry name" value="Proton_antipo_M"/>
    <property type="match status" value="1"/>
</dbReference>
<accession>A0AAW0H088</accession>
<dbReference type="PANTHER" id="PTHR42829:SF2">
    <property type="entry name" value="NADH-UBIQUINONE OXIDOREDUCTASE CHAIN 5"/>
    <property type="match status" value="1"/>
</dbReference>
<dbReference type="EC" id="7.1.1.2" evidence="2"/>